<name>A0A839TKC9_9BACL</name>
<dbReference type="EMBL" id="JACHXJ010000002">
    <property type="protein sequence ID" value="MBB3127254.1"/>
    <property type="molecule type" value="Genomic_DNA"/>
</dbReference>
<dbReference type="SUPFAM" id="SSF51735">
    <property type="entry name" value="NAD(P)-binding Rossmann-fold domains"/>
    <property type="match status" value="1"/>
</dbReference>
<dbReference type="PANTHER" id="PTHR48079:SF6">
    <property type="entry name" value="NAD(P)-BINDING DOMAIN-CONTAINING PROTEIN-RELATED"/>
    <property type="match status" value="1"/>
</dbReference>
<feature type="domain" description="NAD-dependent epimerase/dehydratase" evidence="2">
    <location>
        <begin position="4"/>
        <end position="219"/>
    </location>
</feature>
<evidence type="ECO:0000313" key="3">
    <source>
        <dbReference type="EMBL" id="MBB3127254.1"/>
    </source>
</evidence>
<dbReference type="RefSeq" id="WP_183581645.1">
    <property type="nucleotide sequence ID" value="NZ_JACHXJ010000002.1"/>
</dbReference>
<dbReference type="Pfam" id="PF01370">
    <property type="entry name" value="Epimerase"/>
    <property type="match status" value="1"/>
</dbReference>
<dbReference type="Gene3D" id="3.40.50.720">
    <property type="entry name" value="NAD(P)-binding Rossmann-like Domain"/>
    <property type="match status" value="1"/>
</dbReference>
<dbReference type="PANTHER" id="PTHR48079">
    <property type="entry name" value="PROTEIN YEEZ"/>
    <property type="match status" value="1"/>
</dbReference>
<evidence type="ECO:0000313" key="4">
    <source>
        <dbReference type="Proteomes" id="UP000517523"/>
    </source>
</evidence>
<comment type="caution">
    <text evidence="3">The sequence shown here is derived from an EMBL/GenBank/DDBJ whole genome shotgun (WGS) entry which is preliminary data.</text>
</comment>
<organism evidence="3 4">
    <name type="scientific">Paenibacillus rhizosphaerae</name>
    <dbReference type="NCBI Taxonomy" id="297318"/>
    <lineage>
        <taxon>Bacteria</taxon>
        <taxon>Bacillati</taxon>
        <taxon>Bacillota</taxon>
        <taxon>Bacilli</taxon>
        <taxon>Bacillales</taxon>
        <taxon>Paenibacillaceae</taxon>
        <taxon>Paenibacillus</taxon>
    </lineage>
</organism>
<evidence type="ECO:0000256" key="1">
    <source>
        <dbReference type="SAM" id="MobiDB-lite"/>
    </source>
</evidence>
<gene>
    <name evidence="3" type="ORF">FHS19_001908</name>
</gene>
<dbReference type="GO" id="GO:0005737">
    <property type="term" value="C:cytoplasm"/>
    <property type="evidence" value="ECO:0007669"/>
    <property type="project" value="TreeGrafter"/>
</dbReference>
<dbReference type="InterPro" id="IPR036291">
    <property type="entry name" value="NAD(P)-bd_dom_sf"/>
</dbReference>
<protein>
    <submittedName>
        <fullName evidence="3">Nucleoside-diphosphate-sugar epimerase</fullName>
    </submittedName>
</protein>
<feature type="region of interest" description="Disordered" evidence="1">
    <location>
        <begin position="117"/>
        <end position="136"/>
    </location>
</feature>
<dbReference type="AlphaFoldDB" id="A0A839TKC9"/>
<dbReference type="GO" id="GO:0004029">
    <property type="term" value="F:aldehyde dehydrogenase (NAD+) activity"/>
    <property type="evidence" value="ECO:0007669"/>
    <property type="project" value="TreeGrafter"/>
</dbReference>
<dbReference type="Proteomes" id="UP000517523">
    <property type="component" value="Unassembled WGS sequence"/>
</dbReference>
<evidence type="ECO:0000259" key="2">
    <source>
        <dbReference type="Pfam" id="PF01370"/>
    </source>
</evidence>
<sequence length="280" mass="31434">MNLFVTGATGKVGSRFVPRMLQRGHHVKLLVRDAAKADWLQRQGAEVVEGDLLQPDNYVDALRGTDAVIHLAAQFRGVDENTTRISNFDGSIALAHAALTADVPRFVFSSTNNVYGSVNRSRPNREDDELSPVHPYPQSKVEAEEALLRLHREQGLGVRIVRLPFVYGERDPHITESLPFFRNWNPAKRIHMVHHADVSQALMLAASAFDIDGRIYNVGDDAPISVSELLQLHQSEISSEGLQQDFDPWDMVVDTTRIRDELHYRPIYPSFYSARDAGAI</sequence>
<dbReference type="InterPro" id="IPR051783">
    <property type="entry name" value="NAD(P)-dependent_oxidoreduct"/>
</dbReference>
<dbReference type="InterPro" id="IPR001509">
    <property type="entry name" value="Epimerase_deHydtase"/>
</dbReference>
<proteinExistence type="predicted"/>
<accession>A0A839TKC9</accession>
<reference evidence="3 4" key="1">
    <citation type="submission" date="2020-08" db="EMBL/GenBank/DDBJ databases">
        <title>Genomic Encyclopedia of Type Strains, Phase III (KMG-III): the genomes of soil and plant-associated and newly described type strains.</title>
        <authorList>
            <person name="Whitman W."/>
        </authorList>
    </citation>
    <scope>NUCLEOTIDE SEQUENCE [LARGE SCALE GENOMIC DNA]</scope>
    <source>
        <strain evidence="3 4">CECT 5831</strain>
    </source>
</reference>